<dbReference type="Proteomes" id="UP001628220">
    <property type="component" value="Unassembled WGS sequence"/>
</dbReference>
<keyword evidence="4" id="KW-0378">Hydrolase</keyword>
<evidence type="ECO:0000256" key="6">
    <source>
        <dbReference type="ARBA" id="ARBA00023157"/>
    </source>
</evidence>
<dbReference type="PANTHER" id="PTHR46662">
    <property type="entry name" value="DI-GLUCOSE BINDING PROTEIN WITH LEUCINE-RICH REPEAT DOMAIN-CONTAINING PROTEIN"/>
    <property type="match status" value="1"/>
</dbReference>
<dbReference type="Pfam" id="PF13855">
    <property type="entry name" value="LRR_8"/>
    <property type="match status" value="1"/>
</dbReference>
<dbReference type="EMBL" id="BAAFSF010000001">
    <property type="protein sequence ID" value="GAB1251454.1"/>
    <property type="molecule type" value="Genomic_DNA"/>
</dbReference>
<keyword evidence="2" id="KW-0645">Protease</keyword>
<keyword evidence="5" id="KW-0843">Virulence</keyword>
<keyword evidence="6" id="KW-1015">Disulfide bond</keyword>
<dbReference type="InterPro" id="IPR007110">
    <property type="entry name" value="Ig-like_dom"/>
</dbReference>
<gene>
    <name evidence="8" type="ORF">Tsumi_05580</name>
</gene>
<dbReference type="Gene3D" id="2.60.40.10">
    <property type="entry name" value="Immunoglobulins"/>
    <property type="match status" value="1"/>
</dbReference>
<dbReference type="InterPro" id="IPR032675">
    <property type="entry name" value="LRR_dom_sf"/>
</dbReference>
<reference evidence="8 9" key="1">
    <citation type="journal article" date="2025" name="Int. J. Syst. Evol. Microbiol.">
        <title>Desulfovibrio falkowii sp. nov., Porphyromonas miyakawae sp. nov., Mediterraneibacter flintii sp. nov. and Owariibacterium komagatae gen. nov., sp. nov., isolated from human faeces.</title>
        <authorList>
            <person name="Hamaguchi T."/>
            <person name="Ohara M."/>
            <person name="Hisatomi A."/>
            <person name="Sekiguchi K."/>
            <person name="Takeda J.I."/>
            <person name="Ueyama J."/>
            <person name="Ito M."/>
            <person name="Nishiwaki H."/>
            <person name="Ogi T."/>
            <person name="Hirayama M."/>
            <person name="Ohkuma M."/>
            <person name="Sakamoto M."/>
            <person name="Ohno K."/>
        </authorList>
    </citation>
    <scope>NUCLEOTIDE SEQUENCE [LARGE SCALE GENOMIC DNA]</scope>
    <source>
        <strain evidence="8 9">13CB11C</strain>
    </source>
</reference>
<dbReference type="InterPro" id="IPR036179">
    <property type="entry name" value="Ig-like_dom_sf"/>
</dbReference>
<dbReference type="PROSITE" id="PS50835">
    <property type="entry name" value="IG_LIKE"/>
    <property type="match status" value="1"/>
</dbReference>
<comment type="similarity">
    <text evidence="1">Belongs to the peptidase C25 family.</text>
</comment>
<proteinExistence type="inferred from homology"/>
<dbReference type="InterPro" id="IPR003599">
    <property type="entry name" value="Ig_sub"/>
</dbReference>
<dbReference type="RefSeq" id="WP_411915264.1">
    <property type="nucleotide sequence ID" value="NZ_BAAFSF010000001.1"/>
</dbReference>
<dbReference type="InterPro" id="IPR013783">
    <property type="entry name" value="Ig-like_fold"/>
</dbReference>
<name>A0ABQ0E163_9PORP</name>
<evidence type="ECO:0000256" key="4">
    <source>
        <dbReference type="ARBA" id="ARBA00022807"/>
    </source>
</evidence>
<dbReference type="SUPFAM" id="SSF52058">
    <property type="entry name" value="L domain-like"/>
    <property type="match status" value="2"/>
</dbReference>
<dbReference type="InterPro" id="IPR001611">
    <property type="entry name" value="Leu-rich_rpt"/>
</dbReference>
<evidence type="ECO:0000313" key="8">
    <source>
        <dbReference type="EMBL" id="GAB1251454.1"/>
    </source>
</evidence>
<evidence type="ECO:0000256" key="2">
    <source>
        <dbReference type="ARBA" id="ARBA00022670"/>
    </source>
</evidence>
<evidence type="ECO:0000256" key="5">
    <source>
        <dbReference type="ARBA" id="ARBA00023026"/>
    </source>
</evidence>
<dbReference type="Pfam" id="PF00560">
    <property type="entry name" value="LRR_1"/>
    <property type="match status" value="1"/>
</dbReference>
<dbReference type="PANTHER" id="PTHR46662:SF3">
    <property type="entry name" value="LEUCINE-RICH REPEAT (LRR) FAMILY PROTEIN"/>
    <property type="match status" value="1"/>
</dbReference>
<protein>
    <recommendedName>
        <fullName evidence="7">Ig-like domain-containing protein</fullName>
    </recommendedName>
</protein>
<evidence type="ECO:0000256" key="3">
    <source>
        <dbReference type="ARBA" id="ARBA00022729"/>
    </source>
</evidence>
<dbReference type="SUPFAM" id="SSF48726">
    <property type="entry name" value="Immunoglobulin"/>
    <property type="match status" value="1"/>
</dbReference>
<keyword evidence="4" id="KW-0788">Thiol protease</keyword>
<comment type="caution">
    <text evidence="8">The sequence shown here is derived from an EMBL/GenBank/DDBJ whole genome shotgun (WGS) entry which is preliminary data.</text>
</comment>
<organism evidence="8 9">
    <name type="scientific">Porphyromonas miyakawae</name>
    <dbReference type="NCBI Taxonomy" id="3137470"/>
    <lineage>
        <taxon>Bacteria</taxon>
        <taxon>Pseudomonadati</taxon>
        <taxon>Bacteroidota</taxon>
        <taxon>Bacteroidia</taxon>
        <taxon>Bacteroidales</taxon>
        <taxon>Porphyromonadaceae</taxon>
        <taxon>Porphyromonas</taxon>
    </lineage>
</organism>
<feature type="domain" description="Ig-like" evidence="7">
    <location>
        <begin position="533"/>
        <end position="631"/>
    </location>
</feature>
<keyword evidence="9" id="KW-1185">Reference proteome</keyword>
<evidence type="ECO:0000313" key="9">
    <source>
        <dbReference type="Proteomes" id="UP001628220"/>
    </source>
</evidence>
<evidence type="ECO:0000259" key="7">
    <source>
        <dbReference type="PROSITE" id="PS50835"/>
    </source>
</evidence>
<sequence>MKHKLLINVALMFLVSFLGLNIRTAHGQELIPADEKQALIDLFNSTNGAEWKSWTKWDLTASVDQWKGVKIKDGHVSELDLHSSNLQGKIPASIGALTELVKIRLDNNLLEGPLPKELFQFQKLQELWLTNQRKQANAGEVREYTLTGGLPDVIDMPQLKILELSDTGITGPLSEMKTPELLQFQANNCTLGSLHPSIWELPKIIFIGIQLGESPKPLPLTGELPKDFSKCANLKALAIGGCPNFVGEIPASIAKCTGMQQLLLQNGHTGTIPKELGTMRNLVLLALANNHLTGEIPDELGNLTNLVQLYLGMNELTGTIPESFKNFTKLNHLNLKKNKLTGNLPEWIGQLHNLTKLILGDNEFTGTIPAKWAPVDEGQESDGFGINRLLELDLANLKLSGELPERFGNFTSLDKIWINNAGLSGDPTTVLQKMLEISQIYIQDNNFKGRLDGLLALEDLEDLRVLYAQNNHFYGSIEEREHQPDGWGPYYRFNAHGINVSNNDFVLKDFEKLSPILTGKEPTNVTNKLIFAPQNKLEVEETSKEVKEGEALSFTAPTLEDLRNAPFSTTDLSETKNVYQWYKDGKKVDGQNTPVLSIDKVNKDQSGVYVCKITNARVPGLTMETKEMIATVKTGILPIEANQEVIVREGDILSVKGAESLALYTTSGTLLSSVEGNEISINHLSSGTIVIVIYTTGGVNKAVKYIL</sequence>
<dbReference type="Gene3D" id="3.80.10.10">
    <property type="entry name" value="Ribonuclease Inhibitor"/>
    <property type="match status" value="3"/>
</dbReference>
<dbReference type="SMART" id="SM00409">
    <property type="entry name" value="IG"/>
    <property type="match status" value="1"/>
</dbReference>
<keyword evidence="3" id="KW-0732">Signal</keyword>
<evidence type="ECO:0000256" key="1">
    <source>
        <dbReference type="ARBA" id="ARBA00006067"/>
    </source>
</evidence>
<accession>A0ABQ0E163</accession>